<evidence type="ECO:0000313" key="2">
    <source>
        <dbReference type="Proteomes" id="UP000258102"/>
    </source>
</evidence>
<dbReference type="PIRSF" id="PIRSF016624">
    <property type="entry name" value="Mu_prophg_I"/>
    <property type="match status" value="1"/>
</dbReference>
<sequence length="373" mass="39914">MEVASVAVCNTQAQHFGLAVCSLASEPEESGISPRVLLMPDGAFSGHDGRPFEVPGNKWLMDETAFNNLKTAALSRANDYLFDYDHQTLFKAQNGQPAPAAGWFASDGLEYVPGEGVYAKNVKWTTAALSALRNKEYRYVSPVFAYDKSTGRPFKLLHVALTNDPAVLGMEEVAVLNLQYSSGAPKMNEAQQLLAALGITVDGDVTSEHIEKGKAAITELKSKADGAEGKDKQIAALNTQIQQATSNTTVDLTKFVPVDVHNALRGELAALNSQHQGVTIETAIDKAKAEGRVIAAEIDYLKQLGEQKGLAALNAVLDSRQPIAALNAQQSKPTPTPSQDKTGVAALSTEDKYAADQLGISHADYAKSKEEDQ</sequence>
<dbReference type="AlphaFoldDB" id="A0AAD0RL07"/>
<dbReference type="Pfam" id="PF10123">
    <property type="entry name" value="Mu-like_Pro"/>
    <property type="match status" value="1"/>
</dbReference>
<dbReference type="InterPro" id="IPR012106">
    <property type="entry name" value="Phage_Mu_Gp1"/>
</dbReference>
<proteinExistence type="predicted"/>
<evidence type="ECO:0000313" key="1">
    <source>
        <dbReference type="EMBL" id="AXR03924.1"/>
    </source>
</evidence>
<gene>
    <name evidence="1" type="ORF">D0511_05475</name>
</gene>
<reference evidence="1 2" key="1">
    <citation type="submission" date="2018-08" db="EMBL/GenBank/DDBJ databases">
        <title>Whole Genome Sequences of Two Pseudoalteromonas piscicida Strains, DE1-A and DE2-A, which Exhibit Strong Antibacterial Activity against Vibrio vulnificus.</title>
        <authorList>
            <person name="Richards G.P."/>
            <person name="Needleman D.S."/>
            <person name="Watson M.A."/>
            <person name="Polson S.W."/>
        </authorList>
    </citation>
    <scope>NUCLEOTIDE SEQUENCE [LARGE SCALE GENOMIC DNA]</scope>
    <source>
        <strain evidence="1 2">DE2-A</strain>
    </source>
</reference>
<name>A0AAD0RL07_PSEO7</name>
<protein>
    <submittedName>
        <fullName evidence="1">Phage scaffold protein</fullName>
    </submittedName>
</protein>
<dbReference type="Proteomes" id="UP000258102">
    <property type="component" value="Chromosome 1"/>
</dbReference>
<dbReference type="EMBL" id="CP031761">
    <property type="protein sequence ID" value="AXR03924.1"/>
    <property type="molecule type" value="Genomic_DNA"/>
</dbReference>
<accession>A0AAD0RL07</accession>
<organism evidence="1 2">
    <name type="scientific">Pseudoalteromonas piscicida</name>
    <dbReference type="NCBI Taxonomy" id="43662"/>
    <lineage>
        <taxon>Bacteria</taxon>
        <taxon>Pseudomonadati</taxon>
        <taxon>Pseudomonadota</taxon>
        <taxon>Gammaproteobacteria</taxon>
        <taxon>Alteromonadales</taxon>
        <taxon>Pseudoalteromonadaceae</taxon>
        <taxon>Pseudoalteromonas</taxon>
    </lineage>
</organism>